<dbReference type="CDD" id="cd06550">
    <property type="entry name" value="TM_ABC_iron-siderophores_like"/>
    <property type="match status" value="2"/>
</dbReference>
<evidence type="ECO:0000256" key="4">
    <source>
        <dbReference type="ARBA" id="ARBA00022475"/>
    </source>
</evidence>
<feature type="transmembrane region" description="Helical" evidence="8">
    <location>
        <begin position="133"/>
        <end position="150"/>
    </location>
</feature>
<dbReference type="Pfam" id="PF01032">
    <property type="entry name" value="FecCD"/>
    <property type="match status" value="2"/>
</dbReference>
<feature type="transmembrane region" description="Helical" evidence="8">
    <location>
        <begin position="536"/>
        <end position="556"/>
    </location>
</feature>
<evidence type="ECO:0000313" key="9">
    <source>
        <dbReference type="EMBL" id="XCJ80765.1"/>
    </source>
</evidence>
<dbReference type="GO" id="GO:0005886">
    <property type="term" value="C:plasma membrane"/>
    <property type="evidence" value="ECO:0007669"/>
    <property type="project" value="UniProtKB-SubCell"/>
</dbReference>
<gene>
    <name evidence="9" type="primary">fhuB</name>
    <name evidence="9" type="ORF">ABV408_06170</name>
</gene>
<dbReference type="Gene3D" id="1.10.3470.10">
    <property type="entry name" value="ABC transporter involved in vitamin B12 uptake, BtuC"/>
    <property type="match status" value="2"/>
</dbReference>
<dbReference type="PANTHER" id="PTHR30472">
    <property type="entry name" value="FERRIC ENTEROBACTIN TRANSPORT SYSTEM PERMEASE PROTEIN"/>
    <property type="match status" value="1"/>
</dbReference>
<protein>
    <submittedName>
        <fullName evidence="9">Fe(3+)-hydroxamate ABC transporter permease FhuB</fullName>
    </submittedName>
</protein>
<keyword evidence="4" id="KW-1003">Cell membrane</keyword>
<feature type="transmembrane region" description="Helical" evidence="8">
    <location>
        <begin position="315"/>
        <end position="338"/>
    </location>
</feature>
<dbReference type="InterPro" id="IPR000522">
    <property type="entry name" value="ABC_transptr_permease_BtuC"/>
</dbReference>
<feature type="transmembrane region" description="Helical" evidence="8">
    <location>
        <begin position="104"/>
        <end position="127"/>
    </location>
</feature>
<dbReference type="PANTHER" id="PTHR30472:SF37">
    <property type="entry name" value="FE(3+) DICITRATE TRANSPORT SYSTEM PERMEASE PROTEIN FECD-RELATED"/>
    <property type="match status" value="1"/>
</dbReference>
<dbReference type="RefSeq" id="WP_353981574.1">
    <property type="nucleotide sequence ID" value="NZ_CP159578.1"/>
</dbReference>
<dbReference type="EMBL" id="CP159578">
    <property type="protein sequence ID" value="XCJ80765.1"/>
    <property type="molecule type" value="Genomic_DNA"/>
</dbReference>
<feature type="transmembrane region" description="Helical" evidence="8">
    <location>
        <begin position="413"/>
        <end position="431"/>
    </location>
</feature>
<dbReference type="NCBIfam" id="NF007866">
    <property type="entry name" value="PRK10577.1-2"/>
    <property type="match status" value="1"/>
</dbReference>
<evidence type="ECO:0000256" key="1">
    <source>
        <dbReference type="ARBA" id="ARBA00004651"/>
    </source>
</evidence>
<comment type="subcellular location">
    <subcellularLocation>
        <location evidence="1">Cell membrane</location>
        <topology evidence="1">Multi-pass membrane protein</topology>
    </subcellularLocation>
</comment>
<feature type="transmembrane region" description="Helical" evidence="8">
    <location>
        <begin position="21"/>
        <end position="39"/>
    </location>
</feature>
<evidence type="ECO:0000256" key="3">
    <source>
        <dbReference type="ARBA" id="ARBA00022448"/>
    </source>
</evidence>
<evidence type="ECO:0000256" key="8">
    <source>
        <dbReference type="SAM" id="Phobius"/>
    </source>
</evidence>
<evidence type="ECO:0000256" key="2">
    <source>
        <dbReference type="ARBA" id="ARBA00007935"/>
    </source>
</evidence>
<dbReference type="GO" id="GO:0033214">
    <property type="term" value="P:siderophore-iron import into cell"/>
    <property type="evidence" value="ECO:0007669"/>
    <property type="project" value="TreeGrafter"/>
</dbReference>
<feature type="transmembrane region" description="Helical" evidence="8">
    <location>
        <begin position="71"/>
        <end position="92"/>
    </location>
</feature>
<feature type="transmembrane region" description="Helical" evidence="8">
    <location>
        <begin position="587"/>
        <end position="613"/>
    </location>
</feature>
<dbReference type="SUPFAM" id="SSF81345">
    <property type="entry name" value="ABC transporter involved in vitamin B12 uptake, BtuC"/>
    <property type="match status" value="2"/>
</dbReference>
<evidence type="ECO:0000256" key="6">
    <source>
        <dbReference type="ARBA" id="ARBA00022989"/>
    </source>
</evidence>
<feature type="transmembrane region" description="Helical" evidence="8">
    <location>
        <begin position="652"/>
        <end position="672"/>
    </location>
</feature>
<dbReference type="AlphaFoldDB" id="A0AB74UIQ6"/>
<feature type="transmembrane region" description="Helical" evidence="8">
    <location>
        <begin position="155"/>
        <end position="173"/>
    </location>
</feature>
<comment type="similarity">
    <text evidence="2">Belongs to the binding-protein-dependent transport system permease family. FecCD subfamily.</text>
</comment>
<keyword evidence="3" id="KW-0813">Transport</keyword>
<keyword evidence="5 8" id="KW-0812">Transmembrane</keyword>
<organism evidence="9">
    <name type="scientific">Salinicola endophyticus</name>
    <dbReference type="NCBI Taxonomy" id="1949083"/>
    <lineage>
        <taxon>Bacteria</taxon>
        <taxon>Pseudomonadati</taxon>
        <taxon>Pseudomonadota</taxon>
        <taxon>Gammaproteobacteria</taxon>
        <taxon>Oceanospirillales</taxon>
        <taxon>Halomonadaceae</taxon>
        <taxon>Salinicola</taxon>
    </lineage>
</organism>
<accession>A0AB74UIQ6</accession>
<evidence type="ECO:0000256" key="7">
    <source>
        <dbReference type="ARBA" id="ARBA00023136"/>
    </source>
</evidence>
<name>A0AB74UIQ6_9GAMM</name>
<dbReference type="GO" id="GO:0022857">
    <property type="term" value="F:transmembrane transporter activity"/>
    <property type="evidence" value="ECO:0007669"/>
    <property type="project" value="InterPro"/>
</dbReference>
<feature type="transmembrane region" description="Helical" evidence="8">
    <location>
        <begin position="443"/>
        <end position="461"/>
    </location>
</feature>
<feature type="transmembrane region" description="Helical" evidence="8">
    <location>
        <begin position="625"/>
        <end position="646"/>
    </location>
</feature>
<keyword evidence="7 8" id="KW-0472">Membrane</keyword>
<feature type="transmembrane region" description="Helical" evidence="8">
    <location>
        <begin position="467"/>
        <end position="486"/>
    </location>
</feature>
<reference evidence="9" key="1">
    <citation type="submission" date="2024-06" db="EMBL/GenBank/DDBJ databases">
        <title>Complete genome of Salinicola endophyticus HNIBRBA4755.</title>
        <authorList>
            <person name="Shin S.Y."/>
            <person name="Kang H."/>
            <person name="Song J."/>
        </authorList>
    </citation>
    <scope>NUCLEOTIDE SEQUENCE</scope>
    <source>
        <strain evidence="9">HNIBRBA4755</strain>
    </source>
</reference>
<keyword evidence="6 8" id="KW-1133">Transmembrane helix</keyword>
<dbReference type="InterPro" id="IPR037294">
    <property type="entry name" value="ABC_BtuC-like"/>
</dbReference>
<feature type="transmembrane region" description="Helical" evidence="8">
    <location>
        <begin position="291"/>
        <end position="309"/>
    </location>
</feature>
<sequence length="677" mass="70564">MSTHPLPGSALRPSPLRHSPLGLVAAMGVLAAVLGYLTLASQFGDLAGHWWQAAVAPDDGSIREVVLHYTFLPRLCVALLGGAGLALAGCLMQQVLRNPLASPATLGVTSGAQLALVIATLWGPSWLLAGREWIALGGGVLATLVVLALSWRRRLAPMVVVLSGMVVSLYISALNSALLLFHQESLAGLFIWGSGSLSQNNWEDTRFLLARLLVTLGLACILLRPLALLDLEEEGAKSLGISMRNLRIAGLGLGIFITACVVSAVGLIGFVGLAAPAIARLAGARTLGQRLGWSMAIGALLLLLTDLVVQQLSPLTASMLPTGAMTAALGAPLLLWLLPRLKLAGTRPQPSAGLVLPRRADPHRRLWLLGALALLAVVVALGFGFRLDAHGAHPAWASWGQLDLVIDWRLPRVVTAAAAGLLLAAAGTLLQRMTGNPMASPEVLGISAGVAIGVIALMLLPLGIAPLSGGITGFAGAVAALLVLVACNRRSGFVPERLLLTGIAITALLDALRAIVLSSNDPRAQQLLAWLGGSTYYASLTSAGVIAVVALVLFALTLPLGRWLTLLPLGAPTARALGVDVDRSRLLLLALVALLTVAATLVVGPLSFIGLLAPHMARLMGLHRARHQLLGAGLLGIVVMVLADWLGRNLFFPYQLPAGLIAALIGGMYFMWGLRKI</sequence>
<evidence type="ECO:0000256" key="5">
    <source>
        <dbReference type="ARBA" id="ARBA00022692"/>
    </source>
</evidence>
<feature type="transmembrane region" description="Helical" evidence="8">
    <location>
        <begin position="366"/>
        <end position="385"/>
    </location>
</feature>
<proteinExistence type="inferred from homology"/>
<feature type="transmembrane region" description="Helical" evidence="8">
    <location>
        <begin position="248"/>
        <end position="279"/>
    </location>
</feature>